<organism evidence="1">
    <name type="scientific">Anguilla anguilla</name>
    <name type="common">European freshwater eel</name>
    <name type="synonym">Muraena anguilla</name>
    <dbReference type="NCBI Taxonomy" id="7936"/>
    <lineage>
        <taxon>Eukaryota</taxon>
        <taxon>Metazoa</taxon>
        <taxon>Chordata</taxon>
        <taxon>Craniata</taxon>
        <taxon>Vertebrata</taxon>
        <taxon>Euteleostomi</taxon>
        <taxon>Actinopterygii</taxon>
        <taxon>Neopterygii</taxon>
        <taxon>Teleostei</taxon>
        <taxon>Anguilliformes</taxon>
        <taxon>Anguillidae</taxon>
        <taxon>Anguilla</taxon>
    </lineage>
</organism>
<dbReference type="AlphaFoldDB" id="A0A0E9RSB8"/>
<proteinExistence type="predicted"/>
<reference evidence="1" key="2">
    <citation type="journal article" date="2015" name="Fish Shellfish Immunol.">
        <title>Early steps in the European eel (Anguilla anguilla)-Vibrio vulnificus interaction in the gills: Role of the RtxA13 toxin.</title>
        <authorList>
            <person name="Callol A."/>
            <person name="Pajuelo D."/>
            <person name="Ebbesson L."/>
            <person name="Teles M."/>
            <person name="MacKenzie S."/>
            <person name="Amaro C."/>
        </authorList>
    </citation>
    <scope>NUCLEOTIDE SEQUENCE</scope>
</reference>
<dbReference type="EMBL" id="GBXM01077277">
    <property type="protein sequence ID" value="JAH31300.1"/>
    <property type="molecule type" value="Transcribed_RNA"/>
</dbReference>
<evidence type="ECO:0000313" key="1">
    <source>
        <dbReference type="EMBL" id="JAH31300.1"/>
    </source>
</evidence>
<sequence length="44" mass="5011">MEALYSRMSSCAEWTYCFFFPKNKSTASLCFQNLCTSTGISVQQ</sequence>
<accession>A0A0E9RSB8</accession>
<name>A0A0E9RSB8_ANGAN</name>
<protein>
    <submittedName>
        <fullName evidence="1">Uncharacterized protein</fullName>
    </submittedName>
</protein>
<reference evidence="1" key="1">
    <citation type="submission" date="2014-11" db="EMBL/GenBank/DDBJ databases">
        <authorList>
            <person name="Amaro Gonzalez C."/>
        </authorList>
    </citation>
    <scope>NUCLEOTIDE SEQUENCE</scope>
</reference>